<dbReference type="PANTHER" id="PTHR11851">
    <property type="entry name" value="METALLOPROTEASE"/>
    <property type="match status" value="1"/>
</dbReference>
<comment type="caution">
    <text evidence="3">The sequence shown here is derived from an EMBL/GenBank/DDBJ whole genome shotgun (WGS) entry which is preliminary data.</text>
</comment>
<feature type="domain" description="Peptidase M16 N-terminal" evidence="1">
    <location>
        <begin position="41"/>
        <end position="148"/>
    </location>
</feature>
<evidence type="ECO:0000259" key="2">
    <source>
        <dbReference type="Pfam" id="PF05193"/>
    </source>
</evidence>
<proteinExistence type="predicted"/>
<name>A0A644WX26_9ZZZZ</name>
<dbReference type="EMBL" id="VSSQ01001419">
    <property type="protein sequence ID" value="MPM08161.1"/>
    <property type="molecule type" value="Genomic_DNA"/>
</dbReference>
<dbReference type="InterPro" id="IPR011249">
    <property type="entry name" value="Metalloenz_LuxS/M16"/>
</dbReference>
<reference evidence="3" key="1">
    <citation type="submission" date="2019-08" db="EMBL/GenBank/DDBJ databases">
        <authorList>
            <person name="Kucharzyk K."/>
            <person name="Murdoch R.W."/>
            <person name="Higgins S."/>
            <person name="Loffler F."/>
        </authorList>
    </citation>
    <scope>NUCLEOTIDE SEQUENCE</scope>
</reference>
<dbReference type="InterPro" id="IPR007863">
    <property type="entry name" value="Peptidase_M16_C"/>
</dbReference>
<accession>A0A644WX26</accession>
<evidence type="ECO:0008006" key="4">
    <source>
        <dbReference type="Google" id="ProtNLM"/>
    </source>
</evidence>
<dbReference type="Pfam" id="PF05193">
    <property type="entry name" value="Peptidase_M16_C"/>
    <property type="match status" value="1"/>
</dbReference>
<evidence type="ECO:0000313" key="3">
    <source>
        <dbReference type="EMBL" id="MPM08161.1"/>
    </source>
</evidence>
<dbReference type="InterPro" id="IPR050361">
    <property type="entry name" value="MPP/UQCRC_Complex"/>
</dbReference>
<gene>
    <name evidence="3" type="ORF">SDC9_54473</name>
</gene>
<feature type="domain" description="Peptidase M16 C-terminal" evidence="2">
    <location>
        <begin position="188"/>
        <end position="359"/>
    </location>
</feature>
<dbReference type="InterPro" id="IPR011765">
    <property type="entry name" value="Pept_M16_N"/>
</dbReference>
<dbReference type="PANTHER" id="PTHR11851:SF224">
    <property type="entry name" value="PROCESSING PROTEASE"/>
    <property type="match status" value="1"/>
</dbReference>
<dbReference type="GO" id="GO:0046872">
    <property type="term" value="F:metal ion binding"/>
    <property type="evidence" value="ECO:0007669"/>
    <property type="project" value="InterPro"/>
</dbReference>
<organism evidence="3">
    <name type="scientific">bioreactor metagenome</name>
    <dbReference type="NCBI Taxonomy" id="1076179"/>
    <lineage>
        <taxon>unclassified sequences</taxon>
        <taxon>metagenomes</taxon>
        <taxon>ecological metagenomes</taxon>
    </lineage>
</organism>
<evidence type="ECO:0000259" key="1">
    <source>
        <dbReference type="Pfam" id="PF00675"/>
    </source>
</evidence>
<protein>
    <recommendedName>
        <fullName evidence="4">Peptidase M16 C-terminal domain-containing protein</fullName>
    </recommendedName>
</protein>
<dbReference type="Gene3D" id="3.30.830.10">
    <property type="entry name" value="Metalloenzyme, LuxS/M16 peptidase-like"/>
    <property type="match status" value="2"/>
</dbReference>
<dbReference type="AlphaFoldDB" id="A0A644WX26"/>
<sequence length="429" mass="47884">MNNPQIDRNIAPATASLQFDGFPSCRTEKINNQFPCFIFENHNSEVVRLDLLFKTGSWLQQKPLQASSMARMMTEGTKQYNSFQIAETIDFSGAYLDVTSSQHNTVLSVYAVKHILVTLFPLIRSILTESVFPEEELKVVMANNKQEFIIGNKKVMSLARRHFPAMLYGENHPYGRILLESDFDTIAAADLKEFFGKIPLQECSVYLGGNIDSDVISSLGDLLDSFQNGAVVQEQTEAVINLSSQKEKIIEISDAVQSAIVMGLPVIGRQHPDFPLLMLTNTILGGYFGSRLIKSIREEKGYTYGISSGITPRLMGSHLSIQTEVNVNVTSQALDEIFSEVSRLSAQTVSMEELNTARNYIFGNVLRGLDGPFALTDRLMTAHSEELDPESYYRNYWDSLAKATPDDILETAKKYLNADGFRVLIAGKK</sequence>
<dbReference type="SUPFAM" id="SSF63411">
    <property type="entry name" value="LuxS/MPP-like metallohydrolase"/>
    <property type="match status" value="2"/>
</dbReference>
<dbReference type="Pfam" id="PF00675">
    <property type="entry name" value="Peptidase_M16"/>
    <property type="match status" value="1"/>
</dbReference>